<gene>
    <name evidence="3" type="primary">traC</name>
</gene>
<feature type="chain" id="PRO_5002641224" evidence="2">
    <location>
        <begin position="29"/>
        <end position="100"/>
    </location>
</feature>
<evidence type="ECO:0000313" key="3">
    <source>
        <dbReference type="EMBL" id="ABI83638.1"/>
    </source>
</evidence>
<feature type="signal peptide" evidence="2">
    <location>
        <begin position="1"/>
        <end position="28"/>
    </location>
</feature>
<protein>
    <submittedName>
        <fullName evidence="3">Conjugal transfer prepropilin</fullName>
    </submittedName>
</protein>
<evidence type="ECO:0000256" key="2">
    <source>
        <dbReference type="SAM" id="SignalP"/>
    </source>
</evidence>
<dbReference type="EMBL" id="DQ890522">
    <property type="protein sequence ID" value="ABI83638.1"/>
    <property type="molecule type" value="Genomic_DNA"/>
</dbReference>
<proteinExistence type="predicted"/>
<dbReference type="InterPro" id="IPR007039">
    <property type="entry name" value="TrbC/VirB2"/>
</dbReference>
<dbReference type="Pfam" id="PF04956">
    <property type="entry name" value="TrbC"/>
    <property type="match status" value="1"/>
</dbReference>
<sequence>MRNNVLNTATKFAAAVLLAAVATTPAFAAGGLNAATTALSDLKTWLFAFVGIGALVYLLYCVGMAFMERKTWGDVGMGLVYCTLAGGAVYGGTWALELFQ</sequence>
<evidence type="ECO:0000256" key="1">
    <source>
        <dbReference type="SAM" id="Phobius"/>
    </source>
</evidence>
<organism evidence="3">
    <name type="scientific">Aeromonas veronii</name>
    <dbReference type="NCBI Taxonomy" id="654"/>
    <lineage>
        <taxon>Bacteria</taxon>
        <taxon>Pseudomonadati</taxon>
        <taxon>Pseudomonadota</taxon>
        <taxon>Gammaproteobacteria</taxon>
        <taxon>Aeromonadales</taxon>
        <taxon>Aeromonadaceae</taxon>
        <taxon>Aeromonas</taxon>
    </lineage>
</organism>
<reference evidence="3" key="1">
    <citation type="journal article" date="2006" name="PLoS ONE">
        <title>Detection of Conjugation Related Type Four Secretion Machinery in Aeromonas culicicola.</title>
        <authorList>
            <person name="Rangrez A.Y."/>
            <person name="Dayananda K.M."/>
            <person name="Atanur S."/>
            <person name="Joshi R."/>
            <person name="Patole M.S."/>
            <person name="Shouche Y.S."/>
        </authorList>
    </citation>
    <scope>NUCLEOTIDE SEQUENCE</scope>
    <source>
        <strain evidence="3">MTCC 3249</strain>
    </source>
</reference>
<accession>A1YBN0</accession>
<name>A1YBN0_AERVE</name>
<feature type="transmembrane region" description="Helical" evidence="1">
    <location>
        <begin position="44"/>
        <end position="66"/>
    </location>
</feature>
<dbReference type="AlphaFoldDB" id="A1YBN0"/>
<keyword evidence="1" id="KW-1133">Transmembrane helix</keyword>
<keyword evidence="2" id="KW-0732">Signal</keyword>
<keyword evidence="1" id="KW-0472">Membrane</keyword>
<keyword evidence="1" id="KW-0812">Transmembrane</keyword>
<dbReference type="RefSeq" id="WP_052447161.1">
    <property type="nucleotide sequence ID" value="NZ_CDDU01000031.1"/>
</dbReference>
<feature type="transmembrane region" description="Helical" evidence="1">
    <location>
        <begin position="78"/>
        <end position="96"/>
    </location>
</feature>